<feature type="compositionally biased region" description="Low complexity" evidence="1">
    <location>
        <begin position="152"/>
        <end position="163"/>
    </location>
</feature>
<keyword evidence="3" id="KW-1185">Reference proteome</keyword>
<name>A0A8H6MAD6_9AGAR</name>
<feature type="region of interest" description="Disordered" evidence="1">
    <location>
        <begin position="1"/>
        <end position="213"/>
    </location>
</feature>
<feature type="compositionally biased region" description="Low complexity" evidence="1">
    <location>
        <begin position="352"/>
        <end position="385"/>
    </location>
</feature>
<accession>A0A8H6MAD6</accession>
<feature type="compositionally biased region" description="Low complexity" evidence="1">
    <location>
        <begin position="397"/>
        <end position="429"/>
    </location>
</feature>
<feature type="compositionally biased region" description="Basic and acidic residues" evidence="1">
    <location>
        <begin position="65"/>
        <end position="98"/>
    </location>
</feature>
<evidence type="ECO:0000313" key="2">
    <source>
        <dbReference type="EMBL" id="KAF6761868.1"/>
    </source>
</evidence>
<organism evidence="2 3">
    <name type="scientific">Ephemerocybe angulata</name>
    <dbReference type="NCBI Taxonomy" id="980116"/>
    <lineage>
        <taxon>Eukaryota</taxon>
        <taxon>Fungi</taxon>
        <taxon>Dikarya</taxon>
        <taxon>Basidiomycota</taxon>
        <taxon>Agaricomycotina</taxon>
        <taxon>Agaricomycetes</taxon>
        <taxon>Agaricomycetidae</taxon>
        <taxon>Agaricales</taxon>
        <taxon>Agaricineae</taxon>
        <taxon>Psathyrellaceae</taxon>
        <taxon>Ephemerocybe</taxon>
    </lineage>
</organism>
<feature type="region of interest" description="Disordered" evidence="1">
    <location>
        <begin position="642"/>
        <end position="663"/>
    </location>
</feature>
<feature type="compositionally biased region" description="Basic and acidic residues" evidence="1">
    <location>
        <begin position="476"/>
        <end position="489"/>
    </location>
</feature>
<gene>
    <name evidence="2" type="ORF">DFP72DRAFT_841979</name>
</gene>
<feature type="region of interest" description="Disordered" evidence="1">
    <location>
        <begin position="844"/>
        <end position="868"/>
    </location>
</feature>
<sequence>MSETAELMLPDEDAAAPKIWRISPHDDPDDTSYRGRMPLKSRVRTIQSTRDRTSPIRPRRSGRSKTTDARENRDSGRESDSREDAHSDDDQNREDRSASPESLPPVQETPPRKKSRSNRVKQVPPLAASDSASDAATPRTSSSTKRKRFVQKKPVSSPSVSPIPKKRRRDPPPPRTPSPASSDVELPSMLDILKTSTRKRRNRSPTKSHRKAIDYTIKFFDDEAVEDDGESVGSGDEHMRTDEYDYADSFIIAIRPPPCLARRSVPRKDIQMTLDLRPPPKKEKKSSRHTRESSSDIVEGTDHAASSERNVKKTQATLVPGTRRPTVSREGYPKEVLEISSDSESDDHRTTSKSATSKSNKSALTPTSSKPSKSSSKSTSSTPKTSKSRSTHEASRSTDATKSSKSAGTSTKSSKNTHSSPSKPSPSKLSKTDHTSPSKSSKSANASKAADTSSNSAKPSNNSTSKSAYKTTGVDTAKRSSDDVHKHPTPETPSRPRPKKSTSKPSNLPKPSPQPISKKGKGKAKDSTPSPSPRPETPDLEPVSKNKKGKGKAVSAPSPSPRPDTPDDAKSDDGLSPYEREQLEKAIAISKKANALPSKAGGSSSKANIAVESASNSKSGVFISMKDFVDMRLAELAEAGPNKTVVPPAPTTVSPNSEFREDATTFRRRTTLPDVDEVNDPSNIDPILVETYRGLSNLPAGIINSWSQQAGRGHPMFSVWGVWIPNMNGETAYRAITFTQEGHFRNPARTSPLEVVMRSTSPTNDRLNFYCATNPAVPFVGVSCGWVERSQIIASSGNGLRQRFISVILHSGEWERTVGFICAASGYPDLHGQLHRDALQFSSRAQGSLPQTSSPGQPPSTSGAAAPKRAIPANMFKRSTTASPRVATDTFSLPNDVDIPVYDAREVADLDFHKVLPRLAESLPPFAGEVPLGAFIVVGYTLTVYRAGSGLMNLGCNLLWAIVVGTPDT</sequence>
<feature type="compositionally biased region" description="Low complexity" evidence="1">
    <location>
        <begin position="846"/>
        <end position="867"/>
    </location>
</feature>
<feature type="compositionally biased region" description="Polar residues" evidence="1">
    <location>
        <begin position="459"/>
        <end position="474"/>
    </location>
</feature>
<feature type="region of interest" description="Disordered" evidence="1">
    <location>
        <begin position="258"/>
        <end position="581"/>
    </location>
</feature>
<dbReference type="PANTHER" id="PTHR48125:SF12">
    <property type="entry name" value="AT HOOK TRANSCRIPTION FACTOR FAMILY-RELATED"/>
    <property type="match status" value="1"/>
</dbReference>
<dbReference type="PANTHER" id="PTHR48125">
    <property type="entry name" value="LP07818P1"/>
    <property type="match status" value="1"/>
</dbReference>
<feature type="compositionally biased region" description="Low complexity" evidence="1">
    <location>
        <begin position="437"/>
        <end position="458"/>
    </location>
</feature>
<feature type="compositionally biased region" description="Basic and acidic residues" evidence="1">
    <location>
        <begin position="564"/>
        <end position="581"/>
    </location>
</feature>
<feature type="compositionally biased region" description="Basic residues" evidence="1">
    <location>
        <begin position="196"/>
        <end position="210"/>
    </location>
</feature>
<dbReference type="Proteomes" id="UP000521943">
    <property type="component" value="Unassembled WGS sequence"/>
</dbReference>
<evidence type="ECO:0000256" key="1">
    <source>
        <dbReference type="SAM" id="MobiDB-lite"/>
    </source>
</evidence>
<dbReference type="OrthoDB" id="3063746at2759"/>
<feature type="compositionally biased region" description="Low complexity" evidence="1">
    <location>
        <begin position="127"/>
        <end position="143"/>
    </location>
</feature>
<feature type="compositionally biased region" description="Basic and acidic residues" evidence="1">
    <location>
        <begin position="289"/>
        <end position="311"/>
    </location>
</feature>
<protein>
    <submittedName>
        <fullName evidence="2">Uncharacterized protein</fullName>
    </submittedName>
</protein>
<proteinExistence type="predicted"/>
<dbReference type="EMBL" id="JACGCI010000008">
    <property type="protein sequence ID" value="KAF6761868.1"/>
    <property type="molecule type" value="Genomic_DNA"/>
</dbReference>
<dbReference type="AlphaFoldDB" id="A0A8H6MAD6"/>
<evidence type="ECO:0000313" key="3">
    <source>
        <dbReference type="Proteomes" id="UP000521943"/>
    </source>
</evidence>
<reference evidence="2 3" key="1">
    <citation type="submission" date="2020-07" db="EMBL/GenBank/DDBJ databases">
        <title>Comparative genomics of pyrophilous fungi reveals a link between fire events and developmental genes.</title>
        <authorList>
            <consortium name="DOE Joint Genome Institute"/>
            <person name="Steindorff A.S."/>
            <person name="Carver A."/>
            <person name="Calhoun S."/>
            <person name="Stillman K."/>
            <person name="Liu H."/>
            <person name="Lipzen A."/>
            <person name="Pangilinan J."/>
            <person name="Labutti K."/>
            <person name="Bruns T.D."/>
            <person name="Grigoriev I.V."/>
        </authorList>
    </citation>
    <scope>NUCLEOTIDE SEQUENCE [LARGE SCALE GENOMIC DNA]</scope>
    <source>
        <strain evidence="2 3">CBS 144469</strain>
    </source>
</reference>
<comment type="caution">
    <text evidence="2">The sequence shown here is derived from an EMBL/GenBank/DDBJ whole genome shotgun (WGS) entry which is preliminary data.</text>
</comment>